<dbReference type="SUPFAM" id="SSF54236">
    <property type="entry name" value="Ubiquitin-like"/>
    <property type="match status" value="1"/>
</dbReference>
<evidence type="ECO:0000256" key="4">
    <source>
        <dbReference type="ARBA" id="ARBA00022801"/>
    </source>
</evidence>
<keyword evidence="5" id="KW-0175">Coiled coil</keyword>
<keyword evidence="4" id="KW-0378">Hydrolase</keyword>
<dbReference type="Gene3D" id="2.40.70.10">
    <property type="entry name" value="Acid Proteases"/>
    <property type="match status" value="1"/>
</dbReference>
<dbReference type="FunFam" id="2.40.70.10:FF:000005">
    <property type="entry name" value="DNA damage inducible 1 homolog 2"/>
    <property type="match status" value="1"/>
</dbReference>
<dbReference type="OrthoDB" id="1047367at2759"/>
<evidence type="ECO:0000256" key="1">
    <source>
        <dbReference type="ARBA" id="ARBA00009136"/>
    </source>
</evidence>
<evidence type="ECO:0000256" key="3">
    <source>
        <dbReference type="ARBA" id="ARBA00022750"/>
    </source>
</evidence>
<feature type="coiled-coil region" evidence="5">
    <location>
        <begin position="203"/>
        <end position="231"/>
    </location>
</feature>
<dbReference type="CDD" id="cd01796">
    <property type="entry name" value="Ubl_Ddi1_like"/>
    <property type="match status" value="1"/>
</dbReference>
<proteinExistence type="inferred from homology"/>
<feature type="compositionally biased region" description="Low complexity" evidence="6">
    <location>
        <begin position="101"/>
        <end position="147"/>
    </location>
</feature>
<comment type="caution">
    <text evidence="8">The sequence shown here is derived from an EMBL/GenBank/DDBJ whole genome shotgun (WGS) entry which is preliminary data.</text>
</comment>
<name>A0A9Q1HSR1_CONCO</name>
<dbReference type="GO" id="GO:0004190">
    <property type="term" value="F:aspartic-type endopeptidase activity"/>
    <property type="evidence" value="ECO:0007669"/>
    <property type="project" value="UniProtKB-KW"/>
</dbReference>
<gene>
    <name evidence="8" type="ORF">COCON_G00178650</name>
</gene>
<dbReference type="InterPro" id="IPR019103">
    <property type="entry name" value="Peptidase_aspartic_DDI1-type"/>
</dbReference>
<organism evidence="8 9">
    <name type="scientific">Conger conger</name>
    <name type="common">Conger eel</name>
    <name type="synonym">Muraena conger</name>
    <dbReference type="NCBI Taxonomy" id="82655"/>
    <lineage>
        <taxon>Eukaryota</taxon>
        <taxon>Metazoa</taxon>
        <taxon>Chordata</taxon>
        <taxon>Craniata</taxon>
        <taxon>Vertebrata</taxon>
        <taxon>Euteleostomi</taxon>
        <taxon>Actinopterygii</taxon>
        <taxon>Neopterygii</taxon>
        <taxon>Teleostei</taxon>
        <taxon>Anguilliformes</taxon>
        <taxon>Congridae</taxon>
        <taxon>Conger</taxon>
    </lineage>
</organism>
<keyword evidence="9" id="KW-1185">Reference proteome</keyword>
<dbReference type="SUPFAM" id="SSF50630">
    <property type="entry name" value="Acid proteases"/>
    <property type="match status" value="1"/>
</dbReference>
<evidence type="ECO:0000256" key="5">
    <source>
        <dbReference type="SAM" id="Coils"/>
    </source>
</evidence>
<dbReference type="Proteomes" id="UP001152803">
    <property type="component" value="Unassembled WGS sequence"/>
</dbReference>
<dbReference type="GO" id="GO:0006508">
    <property type="term" value="P:proteolysis"/>
    <property type="evidence" value="ECO:0007669"/>
    <property type="project" value="UniProtKB-KW"/>
</dbReference>
<evidence type="ECO:0000259" key="7">
    <source>
        <dbReference type="PROSITE" id="PS50053"/>
    </source>
</evidence>
<comment type="similarity">
    <text evidence="1">Belongs to the DDI1 family.</text>
</comment>
<dbReference type="InterPro" id="IPR033882">
    <property type="entry name" value="DDI1_N"/>
</dbReference>
<protein>
    <recommendedName>
        <fullName evidence="7">Ubiquitin-like domain-containing protein</fullName>
    </recommendedName>
</protein>
<dbReference type="Gene3D" id="3.10.20.90">
    <property type="entry name" value="Phosphatidylinositol 3-kinase Catalytic Subunit, Chain A, domain 1"/>
    <property type="match status" value="1"/>
</dbReference>
<accession>A0A9Q1HSR1</accession>
<dbReference type="Pfam" id="PF24669">
    <property type="entry name" value="Ddi2_HDD"/>
    <property type="match status" value="1"/>
</dbReference>
<dbReference type="Pfam" id="PF09668">
    <property type="entry name" value="Asp_protease"/>
    <property type="match status" value="1"/>
</dbReference>
<dbReference type="InterPro" id="IPR021109">
    <property type="entry name" value="Peptidase_aspartic_dom_sf"/>
</dbReference>
<dbReference type="InterPro" id="IPR057273">
    <property type="entry name" value="Ddi1/2_HDD"/>
</dbReference>
<reference evidence="8" key="1">
    <citation type="journal article" date="2023" name="Science">
        <title>Genome structures resolve the early diversification of teleost fishes.</title>
        <authorList>
            <person name="Parey E."/>
            <person name="Louis A."/>
            <person name="Montfort J."/>
            <person name="Bouchez O."/>
            <person name="Roques C."/>
            <person name="Iampietro C."/>
            <person name="Lluch J."/>
            <person name="Castinel A."/>
            <person name="Donnadieu C."/>
            <person name="Desvignes T."/>
            <person name="Floi Bucao C."/>
            <person name="Jouanno E."/>
            <person name="Wen M."/>
            <person name="Mejri S."/>
            <person name="Dirks R."/>
            <person name="Jansen H."/>
            <person name="Henkel C."/>
            <person name="Chen W.J."/>
            <person name="Zahm M."/>
            <person name="Cabau C."/>
            <person name="Klopp C."/>
            <person name="Thompson A.W."/>
            <person name="Robinson-Rechavi M."/>
            <person name="Braasch I."/>
            <person name="Lecointre G."/>
            <person name="Bobe J."/>
            <person name="Postlethwait J.H."/>
            <person name="Berthelot C."/>
            <person name="Roest Crollius H."/>
            <person name="Guiguen Y."/>
        </authorList>
    </citation>
    <scope>NUCLEOTIDE SEQUENCE</scope>
    <source>
        <strain evidence="8">Concon-B</strain>
    </source>
</reference>
<dbReference type="InterPro" id="IPR029071">
    <property type="entry name" value="Ubiquitin-like_domsf"/>
</dbReference>
<evidence type="ECO:0000313" key="9">
    <source>
        <dbReference type="Proteomes" id="UP001152803"/>
    </source>
</evidence>
<keyword evidence="3" id="KW-0064">Aspartyl protease</keyword>
<keyword evidence="2" id="KW-0645">Protease</keyword>
<evidence type="ECO:0000256" key="2">
    <source>
        <dbReference type="ARBA" id="ARBA00022670"/>
    </source>
</evidence>
<dbReference type="InterPro" id="IPR000626">
    <property type="entry name" value="Ubiquitin-like_dom"/>
</dbReference>
<sequence>MLVTVFCAPRDRPEITFSLDVSPELELRDFVALCELESGIPATDIQITYAEQPLQDPTRALGAYGLKDGDVVVLRQAERRPPPQPAFPGLPHIDFSSIAVPSTSSGRRPTSQQRQTPNTQQQRQQQQQQQPQQQQPQQQPQQLEPEQSPVPPPPPSLTGSASSPQGLDDPALLREMLLANPHELSLLKERNPPLAEALLSGDLERFTKVLLEQQQERARREQERIRLLTADPFDLEAQAKIEEDIRQHNIEENMTIAMEEAPESFGQVVMLYINCKVNNHPVKAFVDSGAQMTIMSQACAERCNIMRLVDRRWAGIAKGVGTQKIIGRVHLAQVQIEGDFLPCSFSILEDQPMDMLLGLDMLKRHQCSIDLKKSVLLIGTTGSETRFLPEAELPECARLAYGADTRPDEIADRELAEALQRSVQESEQH</sequence>
<dbReference type="PANTHER" id="PTHR15397">
    <property type="entry name" value="SODIUM-GLUCOSE COTRANSPORTER REGULATORY PROTEIN -RELATED"/>
    <property type="match status" value="1"/>
</dbReference>
<evidence type="ECO:0000256" key="6">
    <source>
        <dbReference type="SAM" id="MobiDB-lite"/>
    </source>
</evidence>
<dbReference type="AlphaFoldDB" id="A0A9Q1HSR1"/>
<dbReference type="PANTHER" id="PTHR15397:SF3">
    <property type="entry name" value="DNA DAMAGE INDUCIBLE 1 HOMOLOG 2"/>
    <property type="match status" value="1"/>
</dbReference>
<dbReference type="CDD" id="cd05479">
    <property type="entry name" value="RP_DDI"/>
    <property type="match status" value="1"/>
</dbReference>
<dbReference type="EMBL" id="JAFJMO010000013">
    <property type="protein sequence ID" value="KAJ8258853.1"/>
    <property type="molecule type" value="Genomic_DNA"/>
</dbReference>
<feature type="region of interest" description="Disordered" evidence="6">
    <location>
        <begin position="80"/>
        <end position="168"/>
    </location>
</feature>
<feature type="domain" description="Ubiquitin-like" evidence="7">
    <location>
        <begin position="26"/>
        <end position="81"/>
    </location>
</feature>
<dbReference type="PROSITE" id="PS50053">
    <property type="entry name" value="UBIQUITIN_2"/>
    <property type="match status" value="1"/>
</dbReference>
<evidence type="ECO:0000313" key="8">
    <source>
        <dbReference type="EMBL" id="KAJ8258853.1"/>
    </source>
</evidence>